<protein>
    <submittedName>
        <fullName evidence="1">Uncharacterized protein</fullName>
    </submittedName>
</protein>
<gene>
    <name evidence="1" type="ORF">B0H16DRAFT_286533</name>
</gene>
<name>A0AAD7HPE7_9AGAR</name>
<evidence type="ECO:0000313" key="1">
    <source>
        <dbReference type="EMBL" id="KAJ7725106.1"/>
    </source>
</evidence>
<dbReference type="AlphaFoldDB" id="A0AAD7HPE7"/>
<organism evidence="1 2">
    <name type="scientific">Mycena metata</name>
    <dbReference type="NCBI Taxonomy" id="1033252"/>
    <lineage>
        <taxon>Eukaryota</taxon>
        <taxon>Fungi</taxon>
        <taxon>Dikarya</taxon>
        <taxon>Basidiomycota</taxon>
        <taxon>Agaricomycotina</taxon>
        <taxon>Agaricomycetes</taxon>
        <taxon>Agaricomycetidae</taxon>
        <taxon>Agaricales</taxon>
        <taxon>Marasmiineae</taxon>
        <taxon>Mycenaceae</taxon>
        <taxon>Mycena</taxon>
    </lineage>
</organism>
<sequence length="153" mass="17401">MPRLKVLFTPRPFSASVGSTEWMPRGLLYGPFHPEHEEIPPDASQEYIFECSDALHSCLREFYRTICPLLTPIPSLENTNMLCAIYAEHISSSRIDALRVLLAFETRLKREVLQSKRCLPGKDPEADKQVALGGFNGGQTRTSENSRMRICFR</sequence>
<proteinExistence type="predicted"/>
<accession>A0AAD7HPE7</accession>
<keyword evidence="2" id="KW-1185">Reference proteome</keyword>
<reference evidence="1" key="1">
    <citation type="submission" date="2023-03" db="EMBL/GenBank/DDBJ databases">
        <title>Massive genome expansion in bonnet fungi (Mycena s.s.) driven by repeated elements and novel gene families across ecological guilds.</title>
        <authorList>
            <consortium name="Lawrence Berkeley National Laboratory"/>
            <person name="Harder C.B."/>
            <person name="Miyauchi S."/>
            <person name="Viragh M."/>
            <person name="Kuo A."/>
            <person name="Thoen E."/>
            <person name="Andreopoulos B."/>
            <person name="Lu D."/>
            <person name="Skrede I."/>
            <person name="Drula E."/>
            <person name="Henrissat B."/>
            <person name="Morin E."/>
            <person name="Kohler A."/>
            <person name="Barry K."/>
            <person name="LaButti K."/>
            <person name="Morin E."/>
            <person name="Salamov A."/>
            <person name="Lipzen A."/>
            <person name="Mereny Z."/>
            <person name="Hegedus B."/>
            <person name="Baldrian P."/>
            <person name="Stursova M."/>
            <person name="Weitz H."/>
            <person name="Taylor A."/>
            <person name="Grigoriev I.V."/>
            <person name="Nagy L.G."/>
            <person name="Martin F."/>
            <person name="Kauserud H."/>
        </authorList>
    </citation>
    <scope>NUCLEOTIDE SEQUENCE</scope>
    <source>
        <strain evidence="1">CBHHK182m</strain>
    </source>
</reference>
<dbReference type="Proteomes" id="UP001215598">
    <property type="component" value="Unassembled WGS sequence"/>
</dbReference>
<dbReference type="EMBL" id="JARKIB010000197">
    <property type="protein sequence ID" value="KAJ7725106.1"/>
    <property type="molecule type" value="Genomic_DNA"/>
</dbReference>
<comment type="caution">
    <text evidence="1">The sequence shown here is derived from an EMBL/GenBank/DDBJ whole genome shotgun (WGS) entry which is preliminary data.</text>
</comment>
<evidence type="ECO:0000313" key="2">
    <source>
        <dbReference type="Proteomes" id="UP001215598"/>
    </source>
</evidence>